<protein>
    <submittedName>
        <fullName evidence="6">Putative LysR-family transcriptional regulator</fullName>
    </submittedName>
</protein>
<feature type="domain" description="HTH lysR-type" evidence="5">
    <location>
        <begin position="35"/>
        <end position="92"/>
    </location>
</feature>
<dbReference type="PROSITE" id="PS50931">
    <property type="entry name" value="HTH_LYSR"/>
    <property type="match status" value="1"/>
</dbReference>
<dbReference type="GO" id="GO:0003677">
    <property type="term" value="F:DNA binding"/>
    <property type="evidence" value="ECO:0007669"/>
    <property type="project" value="UniProtKB-KW"/>
</dbReference>
<dbReference type="Proteomes" id="UP000002704">
    <property type="component" value="Chromosome"/>
</dbReference>
<dbReference type="InterPro" id="IPR036388">
    <property type="entry name" value="WH-like_DNA-bd_sf"/>
</dbReference>
<dbReference type="HOGENOM" id="CLU_039613_16_1_6"/>
<comment type="similarity">
    <text evidence="1">Belongs to the LysR transcriptional regulatory family.</text>
</comment>
<dbReference type="PANTHER" id="PTHR30537:SF5">
    <property type="entry name" value="HTH-TYPE TRANSCRIPTIONAL ACTIVATOR TTDR-RELATED"/>
    <property type="match status" value="1"/>
</dbReference>
<evidence type="ECO:0000259" key="5">
    <source>
        <dbReference type="PROSITE" id="PS50931"/>
    </source>
</evidence>
<proteinExistence type="inferred from homology"/>
<keyword evidence="3" id="KW-0238">DNA-binding</keyword>
<organism evidence="6 7">
    <name type="scientific">Pseudomonas fluorescens (strain Pf0-1)</name>
    <dbReference type="NCBI Taxonomy" id="205922"/>
    <lineage>
        <taxon>Bacteria</taxon>
        <taxon>Pseudomonadati</taxon>
        <taxon>Pseudomonadota</taxon>
        <taxon>Gammaproteobacteria</taxon>
        <taxon>Pseudomonadales</taxon>
        <taxon>Pseudomonadaceae</taxon>
        <taxon>Pseudomonas</taxon>
    </lineage>
</organism>
<dbReference type="InterPro" id="IPR058163">
    <property type="entry name" value="LysR-type_TF_proteobact-type"/>
</dbReference>
<evidence type="ECO:0000256" key="4">
    <source>
        <dbReference type="ARBA" id="ARBA00023163"/>
    </source>
</evidence>
<dbReference type="Pfam" id="PF00126">
    <property type="entry name" value="HTH_1"/>
    <property type="match status" value="1"/>
</dbReference>
<dbReference type="Pfam" id="PF03466">
    <property type="entry name" value="LysR_substrate"/>
    <property type="match status" value="1"/>
</dbReference>
<keyword evidence="4" id="KW-0804">Transcription</keyword>
<evidence type="ECO:0000256" key="2">
    <source>
        <dbReference type="ARBA" id="ARBA00023015"/>
    </source>
</evidence>
<dbReference type="SUPFAM" id="SSF46785">
    <property type="entry name" value="Winged helix' DNA-binding domain"/>
    <property type="match status" value="1"/>
</dbReference>
<dbReference type="Gene3D" id="3.40.190.290">
    <property type="match status" value="1"/>
</dbReference>
<dbReference type="AlphaFoldDB" id="Q3KDH8"/>
<dbReference type="KEGG" id="pfo:Pfl01_2436"/>
<dbReference type="GO" id="GO:0003700">
    <property type="term" value="F:DNA-binding transcription factor activity"/>
    <property type="evidence" value="ECO:0007669"/>
    <property type="project" value="InterPro"/>
</dbReference>
<accession>Q3KDH8</accession>
<dbReference type="InterPro" id="IPR000847">
    <property type="entry name" value="LysR_HTH_N"/>
</dbReference>
<reference evidence="6 7" key="1">
    <citation type="journal article" date="2009" name="Genome Biol.">
        <title>Genomic and genetic analyses of diversity and plant interactions of Pseudomonas fluorescens.</title>
        <authorList>
            <person name="Silby M.W."/>
            <person name="Cerdeno-Tarraga A.M."/>
            <person name="Vernikos G.S."/>
            <person name="Giddens S.R."/>
            <person name="Jackson R.W."/>
            <person name="Preston G.M."/>
            <person name="Zhang X.X."/>
            <person name="Moon C.D."/>
            <person name="Gehrig S.M."/>
            <person name="Godfrey S.A."/>
            <person name="Knight C.G."/>
            <person name="Malone J.G."/>
            <person name="Robinson Z."/>
            <person name="Spiers A.J."/>
            <person name="Harris S."/>
            <person name="Challis G.L."/>
            <person name="Yaxley A.M."/>
            <person name="Harris D."/>
            <person name="Seeger K."/>
            <person name="Murphy L."/>
            <person name="Rutter S."/>
            <person name="Squares R."/>
            <person name="Quail M.A."/>
            <person name="Saunders E."/>
            <person name="Mavromatis K."/>
            <person name="Brettin T.S."/>
            <person name="Bentley S.D."/>
            <person name="Hothersall J."/>
            <person name="Stephens E."/>
            <person name="Thomas C.M."/>
            <person name="Parkhill J."/>
            <person name="Levy S.B."/>
            <person name="Rainey P.B."/>
            <person name="Thomson N.R."/>
        </authorList>
    </citation>
    <scope>NUCLEOTIDE SEQUENCE [LARGE SCALE GENOMIC DNA]</scope>
    <source>
        <strain evidence="6 7">Pf0-1</strain>
    </source>
</reference>
<keyword evidence="2" id="KW-0805">Transcription regulation</keyword>
<dbReference type="EMBL" id="CP000094">
    <property type="protein sequence ID" value="ABA74177.1"/>
    <property type="molecule type" value="Genomic_DNA"/>
</dbReference>
<evidence type="ECO:0000256" key="1">
    <source>
        <dbReference type="ARBA" id="ARBA00009437"/>
    </source>
</evidence>
<dbReference type="PANTHER" id="PTHR30537">
    <property type="entry name" value="HTH-TYPE TRANSCRIPTIONAL REGULATOR"/>
    <property type="match status" value="1"/>
</dbReference>
<dbReference type="InterPro" id="IPR005119">
    <property type="entry name" value="LysR_subst-bd"/>
</dbReference>
<evidence type="ECO:0000313" key="7">
    <source>
        <dbReference type="Proteomes" id="UP000002704"/>
    </source>
</evidence>
<evidence type="ECO:0000256" key="3">
    <source>
        <dbReference type="ARBA" id="ARBA00023125"/>
    </source>
</evidence>
<gene>
    <name evidence="6" type="ordered locus">Pfl01_2436</name>
</gene>
<sequence length="337" mass="36963">MKESAAHCIDAYGSDKLAPQQSICSLEIKMSRRFDYLADVEVFVTVVEKGSLSAGAVFLGTTPSVVSRAISRLEARLGVQLLRRTTRRLSLTDAGVLYLEQSRAAFGLIDDAERTIQGQDGELSGRVRLSVPTTYGHYRLPAMLARFTRQHPQVRVELSISNRNVDLVAEGFDLAIRLGALPDSGLIGRKLEDAGLCVVAAPDYLRRAGTPQSVDDLQRHACLPFVMPSTGRVGPWLFREQGEDREWLPSANIQVSDDVLGIVSLAEQGLGICQTYDFIVRERIEGGRLVRLLEQSGGRSRPFSVIYPPHRQLSASARALIDCLTREVSQGTGEGLD</sequence>
<dbReference type="SUPFAM" id="SSF53850">
    <property type="entry name" value="Periplasmic binding protein-like II"/>
    <property type="match status" value="1"/>
</dbReference>
<name>Q3KDH8_PSEPF</name>
<dbReference type="CDD" id="cd08422">
    <property type="entry name" value="PBP2_CrgA_like"/>
    <property type="match status" value="1"/>
</dbReference>
<dbReference type="Gene3D" id="1.10.10.10">
    <property type="entry name" value="Winged helix-like DNA-binding domain superfamily/Winged helix DNA-binding domain"/>
    <property type="match status" value="1"/>
</dbReference>
<dbReference type="InterPro" id="IPR036390">
    <property type="entry name" value="WH_DNA-bd_sf"/>
</dbReference>
<dbReference type="eggNOG" id="COG0583">
    <property type="taxonomic scope" value="Bacteria"/>
</dbReference>
<dbReference type="FunFam" id="1.10.10.10:FF:000001">
    <property type="entry name" value="LysR family transcriptional regulator"/>
    <property type="match status" value="1"/>
</dbReference>
<evidence type="ECO:0000313" key="6">
    <source>
        <dbReference type="EMBL" id="ABA74177.1"/>
    </source>
</evidence>